<dbReference type="EMBL" id="CMVM020000328">
    <property type="status" value="NOT_ANNOTATED_CDS"/>
    <property type="molecule type" value="Genomic_DNA"/>
</dbReference>
<reference evidence="1" key="2">
    <citation type="submission" date="2022-06" db="UniProtKB">
        <authorList>
            <consortium name="EnsemblMetazoa"/>
        </authorList>
    </citation>
    <scope>IDENTIFICATION</scope>
</reference>
<name>A0A8R1XN82_ONCVO</name>
<dbReference type="Proteomes" id="UP000024404">
    <property type="component" value="Unassembled WGS sequence"/>
</dbReference>
<sequence length="87" mass="9870">MNEKCLSRRLVCRRRRRRRRYRHREKSVRRRTRWRQCGKVGEGELLSSLAAAAAVAVNCYCCGSGHKMQNSAFCAALATSTCCAAAF</sequence>
<reference evidence="2" key="1">
    <citation type="submission" date="2013-10" db="EMBL/GenBank/DDBJ databases">
        <title>Genome sequencing of Onchocerca volvulus.</title>
        <authorList>
            <person name="Cotton J."/>
            <person name="Tsai J."/>
            <person name="Stanley E."/>
            <person name="Tracey A."/>
            <person name="Holroyd N."/>
            <person name="Lustigman S."/>
            <person name="Berriman M."/>
        </authorList>
    </citation>
    <scope>NUCLEOTIDE SEQUENCE</scope>
</reference>
<keyword evidence="2" id="KW-1185">Reference proteome</keyword>
<organism evidence="1 2">
    <name type="scientific">Onchocerca volvulus</name>
    <dbReference type="NCBI Taxonomy" id="6282"/>
    <lineage>
        <taxon>Eukaryota</taxon>
        <taxon>Metazoa</taxon>
        <taxon>Ecdysozoa</taxon>
        <taxon>Nematoda</taxon>
        <taxon>Chromadorea</taxon>
        <taxon>Rhabditida</taxon>
        <taxon>Spirurina</taxon>
        <taxon>Spiruromorpha</taxon>
        <taxon>Filarioidea</taxon>
        <taxon>Onchocercidae</taxon>
        <taxon>Onchocerca</taxon>
    </lineage>
</organism>
<evidence type="ECO:0000313" key="2">
    <source>
        <dbReference type="Proteomes" id="UP000024404"/>
    </source>
</evidence>
<dbReference type="AlphaFoldDB" id="A0A8R1XN82"/>
<accession>A0A8R1XN82</accession>
<dbReference type="EnsemblMetazoa" id="OVOC10250.1">
    <property type="protein sequence ID" value="OVOC10250.1"/>
    <property type="gene ID" value="WBGene00247059"/>
</dbReference>
<protein>
    <submittedName>
        <fullName evidence="1">Uncharacterized protein</fullName>
    </submittedName>
</protein>
<proteinExistence type="predicted"/>
<evidence type="ECO:0000313" key="1">
    <source>
        <dbReference type="EnsemblMetazoa" id="OVOC10250.1"/>
    </source>
</evidence>